<feature type="compositionally biased region" description="Basic and acidic residues" evidence="1">
    <location>
        <begin position="150"/>
        <end position="164"/>
    </location>
</feature>
<evidence type="ECO:0000313" key="3">
    <source>
        <dbReference type="Proteomes" id="UP001196413"/>
    </source>
</evidence>
<evidence type="ECO:0000256" key="1">
    <source>
        <dbReference type="SAM" id="MobiDB-lite"/>
    </source>
</evidence>
<protein>
    <submittedName>
        <fullName evidence="2">Uncharacterized protein</fullName>
    </submittedName>
</protein>
<proteinExistence type="predicted"/>
<reference evidence="2" key="1">
    <citation type="submission" date="2021-06" db="EMBL/GenBank/DDBJ databases">
        <title>Parelaphostrongylus tenuis whole genome reference sequence.</title>
        <authorList>
            <person name="Garwood T.J."/>
            <person name="Larsen P.A."/>
            <person name="Fountain-Jones N.M."/>
            <person name="Garbe J.R."/>
            <person name="Macchietto M.G."/>
            <person name="Kania S.A."/>
            <person name="Gerhold R.W."/>
            <person name="Richards J.E."/>
            <person name="Wolf T.M."/>
        </authorList>
    </citation>
    <scope>NUCLEOTIDE SEQUENCE</scope>
    <source>
        <strain evidence="2">MNPRO001-30</strain>
        <tissue evidence="2">Meninges</tissue>
    </source>
</reference>
<feature type="compositionally biased region" description="Basic and acidic residues" evidence="1">
    <location>
        <begin position="53"/>
        <end position="84"/>
    </location>
</feature>
<dbReference type="AlphaFoldDB" id="A0AAD5MPX1"/>
<feature type="compositionally biased region" description="Polar residues" evidence="1">
    <location>
        <begin position="7"/>
        <end position="37"/>
    </location>
</feature>
<feature type="region of interest" description="Disordered" evidence="1">
    <location>
        <begin position="134"/>
        <end position="181"/>
    </location>
</feature>
<sequence length="266" mass="29936">MREVRRQNTLQRQPSLAEQEQFRQQGNGTLPQHQSTFPRVETNRTIVRQRPKTTLETHEIGKSKLGDKRSSQSLRTREDKRHKENRAEFCAEMDNRFEDRRVDRKSLFGESEVSERSAVEHPRVTREQDLPHENFADISDGNSHSGFRTENTERGVSKPFDNKSAHLVPSSAGNSHRGKKGKLHRQIQSMSSSEDDLPSTSAGFGEEVIQRVPNECTSEKGSPGAAIIRHSTDESRSSSGVCTAPVIPGDMLAAKIRTYLSVKQGF</sequence>
<comment type="caution">
    <text evidence="2">The sequence shown here is derived from an EMBL/GenBank/DDBJ whole genome shotgun (WGS) entry which is preliminary data.</text>
</comment>
<accession>A0AAD5MPX1</accession>
<dbReference type="Proteomes" id="UP001196413">
    <property type="component" value="Unassembled WGS sequence"/>
</dbReference>
<feature type="region of interest" description="Disordered" evidence="1">
    <location>
        <begin position="215"/>
        <end position="241"/>
    </location>
</feature>
<feature type="region of interest" description="Disordered" evidence="1">
    <location>
        <begin position="1"/>
        <end position="84"/>
    </location>
</feature>
<feature type="compositionally biased region" description="Polar residues" evidence="1">
    <location>
        <begin position="140"/>
        <end position="149"/>
    </location>
</feature>
<keyword evidence="3" id="KW-1185">Reference proteome</keyword>
<evidence type="ECO:0000313" key="2">
    <source>
        <dbReference type="EMBL" id="KAJ1362610.1"/>
    </source>
</evidence>
<gene>
    <name evidence="2" type="ORF">KIN20_022227</name>
</gene>
<dbReference type="EMBL" id="JAHQIW010004495">
    <property type="protein sequence ID" value="KAJ1362610.1"/>
    <property type="molecule type" value="Genomic_DNA"/>
</dbReference>
<organism evidence="2 3">
    <name type="scientific">Parelaphostrongylus tenuis</name>
    <name type="common">Meningeal worm</name>
    <dbReference type="NCBI Taxonomy" id="148309"/>
    <lineage>
        <taxon>Eukaryota</taxon>
        <taxon>Metazoa</taxon>
        <taxon>Ecdysozoa</taxon>
        <taxon>Nematoda</taxon>
        <taxon>Chromadorea</taxon>
        <taxon>Rhabditida</taxon>
        <taxon>Rhabditina</taxon>
        <taxon>Rhabditomorpha</taxon>
        <taxon>Strongyloidea</taxon>
        <taxon>Metastrongylidae</taxon>
        <taxon>Parelaphostrongylus</taxon>
    </lineage>
</organism>
<name>A0AAD5MPX1_PARTN</name>